<accession>A0ABV4AV95</accession>
<feature type="region of interest" description="Disordered" evidence="1">
    <location>
        <begin position="68"/>
        <end position="89"/>
    </location>
</feature>
<evidence type="ECO:0000313" key="3">
    <source>
        <dbReference type="Proteomes" id="UP001562159"/>
    </source>
</evidence>
<evidence type="ECO:0000256" key="1">
    <source>
        <dbReference type="SAM" id="MobiDB-lite"/>
    </source>
</evidence>
<reference evidence="2 3" key="1">
    <citation type="submission" date="2024-07" db="EMBL/GenBank/DDBJ databases">
        <title>Molecular mechanisms and environmental adaptations of flagellar loss and biofilm growth of Rhodanobacter under environmental stress.</title>
        <authorList>
            <person name="Chen M."/>
        </authorList>
    </citation>
    <scope>NUCLEOTIDE SEQUENCE [LARGE SCALE GENOMIC DNA]</scope>
    <source>
        <strain evidence="2 3">RS22</strain>
    </source>
</reference>
<dbReference type="Proteomes" id="UP001562159">
    <property type="component" value="Unassembled WGS sequence"/>
</dbReference>
<dbReference type="EMBL" id="JBGBPY010000001">
    <property type="protein sequence ID" value="MEY2184285.1"/>
    <property type="molecule type" value="Genomic_DNA"/>
</dbReference>
<proteinExistence type="predicted"/>
<keyword evidence="3" id="KW-1185">Reference proteome</keyword>
<name>A0ABV4AV95_9GAMM</name>
<gene>
    <name evidence="2" type="ORF">AB7878_17880</name>
</gene>
<organism evidence="2 3">
    <name type="scientific">Rhodanobacter humi</name>
    <dbReference type="NCBI Taxonomy" id="1888173"/>
    <lineage>
        <taxon>Bacteria</taxon>
        <taxon>Pseudomonadati</taxon>
        <taxon>Pseudomonadota</taxon>
        <taxon>Gammaproteobacteria</taxon>
        <taxon>Lysobacterales</taxon>
        <taxon>Rhodanobacteraceae</taxon>
        <taxon>Rhodanobacter</taxon>
    </lineage>
</organism>
<protein>
    <submittedName>
        <fullName evidence="2">Uncharacterized protein</fullName>
    </submittedName>
</protein>
<evidence type="ECO:0000313" key="2">
    <source>
        <dbReference type="EMBL" id="MEY2184285.1"/>
    </source>
</evidence>
<sequence length="89" mass="9658">MGQHSGNSDHSTSTGAVDELLKESGTKVMSPAVVFAVVAMFVGDKVITDPMMSFFDARSVLHVELECSDPDQQQQTDQREIAVRGMTAR</sequence>
<comment type="caution">
    <text evidence="2">The sequence shown here is derived from an EMBL/GenBank/DDBJ whole genome shotgun (WGS) entry which is preliminary data.</text>
</comment>